<dbReference type="RefSeq" id="WP_309970217.1">
    <property type="nucleotide sequence ID" value="NZ_JAVDWH010000001.1"/>
</dbReference>
<dbReference type="InterPro" id="IPR012551">
    <property type="entry name" value="DUF1707_SHOCT-like"/>
</dbReference>
<comment type="caution">
    <text evidence="3">The sequence shown here is derived from an EMBL/GenBank/DDBJ whole genome shotgun (WGS) entry which is preliminary data.</text>
</comment>
<evidence type="ECO:0000259" key="2">
    <source>
        <dbReference type="Pfam" id="PF08044"/>
    </source>
</evidence>
<evidence type="ECO:0000313" key="4">
    <source>
        <dbReference type="Proteomes" id="UP001257739"/>
    </source>
</evidence>
<keyword evidence="4" id="KW-1185">Reference proteome</keyword>
<dbReference type="Pfam" id="PF08044">
    <property type="entry name" value="DUF1707"/>
    <property type="match status" value="1"/>
</dbReference>
<organism evidence="3 4">
    <name type="scientific">Aeromicrobium panaciterrae</name>
    <dbReference type="NCBI Taxonomy" id="363861"/>
    <lineage>
        <taxon>Bacteria</taxon>
        <taxon>Bacillati</taxon>
        <taxon>Actinomycetota</taxon>
        <taxon>Actinomycetes</taxon>
        <taxon>Propionibacteriales</taxon>
        <taxon>Nocardioidaceae</taxon>
        <taxon>Aeromicrobium</taxon>
    </lineage>
</organism>
<feature type="domain" description="DUF1707" evidence="2">
    <location>
        <begin position="22"/>
        <end position="72"/>
    </location>
</feature>
<feature type="transmembrane region" description="Helical" evidence="1">
    <location>
        <begin position="107"/>
        <end position="131"/>
    </location>
</feature>
<accession>A0ABU1UPM9</accession>
<protein>
    <recommendedName>
        <fullName evidence="2">DUF1707 domain-containing protein</fullName>
    </recommendedName>
</protein>
<reference evidence="3 4" key="1">
    <citation type="submission" date="2023-07" db="EMBL/GenBank/DDBJ databases">
        <title>Sorghum-associated microbial communities from plants grown in Nebraska, USA.</title>
        <authorList>
            <person name="Schachtman D."/>
        </authorList>
    </citation>
    <scope>NUCLEOTIDE SEQUENCE [LARGE SCALE GENOMIC DNA]</scope>
    <source>
        <strain evidence="3 4">BE248</strain>
    </source>
</reference>
<keyword evidence="1" id="KW-0812">Transmembrane</keyword>
<evidence type="ECO:0000313" key="3">
    <source>
        <dbReference type="EMBL" id="MDR7087131.1"/>
    </source>
</evidence>
<proteinExistence type="predicted"/>
<gene>
    <name evidence="3" type="ORF">J2X11_001970</name>
</gene>
<dbReference type="Proteomes" id="UP001257739">
    <property type="component" value="Unassembled WGS sequence"/>
</dbReference>
<evidence type="ECO:0000256" key="1">
    <source>
        <dbReference type="SAM" id="Phobius"/>
    </source>
</evidence>
<keyword evidence="1" id="KW-1133">Transmembrane helix</keyword>
<name>A0ABU1UPM9_9ACTN</name>
<dbReference type="EMBL" id="JAVDWH010000001">
    <property type="protein sequence ID" value="MDR7087131.1"/>
    <property type="molecule type" value="Genomic_DNA"/>
</dbReference>
<keyword evidence="1" id="KW-0472">Membrane</keyword>
<sequence length="173" mass="18964">MTASDDIWSTFSADPRVSTTLKATDADRDALGAVLREAFADGRLTLTEYDKRVDVALAVGTLGEVHELIADLVAAADDFTPNPVALDVQPKAVVKYGRELRNARNRFLFLSIASTTVWLATSLAGAPWWAIWPVIPIAGSWLSYKSTRDNSATRIKDIADNIAETRRTTRDLD</sequence>